<keyword evidence="1" id="KW-1133">Transmembrane helix</keyword>
<evidence type="ECO:0000313" key="2">
    <source>
        <dbReference type="EMBL" id="KNY28906.1"/>
    </source>
</evidence>
<evidence type="ECO:0000256" key="1">
    <source>
        <dbReference type="SAM" id="Phobius"/>
    </source>
</evidence>
<dbReference type="Proteomes" id="UP000036923">
    <property type="component" value="Unassembled WGS sequence"/>
</dbReference>
<feature type="transmembrane region" description="Helical" evidence="1">
    <location>
        <begin position="12"/>
        <end position="33"/>
    </location>
</feature>
<protein>
    <submittedName>
        <fullName evidence="2">Uncharacterized protein</fullName>
    </submittedName>
</protein>
<reference evidence="3" key="1">
    <citation type="submission" date="2015-07" db="EMBL/GenBank/DDBJ databases">
        <title>Near-Complete Genome Sequence of the Cellulolytic Bacterium Bacteroides (Pseudobacteroides) cellulosolvens ATCC 35603.</title>
        <authorList>
            <person name="Dassa B."/>
            <person name="Utturkar S.M."/>
            <person name="Klingeman D.M."/>
            <person name="Hurt R.A."/>
            <person name="Keller M."/>
            <person name="Xu J."/>
            <person name="Reddy Y.H.K."/>
            <person name="Borovok I."/>
            <person name="Grinberg I.R."/>
            <person name="Lamed R."/>
            <person name="Zhivin O."/>
            <person name="Bayer E.A."/>
            <person name="Brown S.D."/>
        </authorList>
    </citation>
    <scope>NUCLEOTIDE SEQUENCE [LARGE SCALE GENOMIC DNA]</scope>
    <source>
        <strain evidence="3">DSM 2933</strain>
    </source>
</reference>
<evidence type="ECO:0000313" key="3">
    <source>
        <dbReference type="Proteomes" id="UP000036923"/>
    </source>
</evidence>
<accession>A0A0L6JST3</accession>
<keyword evidence="3" id="KW-1185">Reference proteome</keyword>
<dbReference type="STRING" id="398512.Bccel_4180"/>
<dbReference type="EMBL" id="LGTC01000001">
    <property type="protein sequence ID" value="KNY28906.1"/>
    <property type="molecule type" value="Genomic_DNA"/>
</dbReference>
<gene>
    <name evidence="2" type="ORF">Bccel_4180</name>
</gene>
<name>A0A0L6JST3_9FIRM</name>
<keyword evidence="1" id="KW-0812">Transmembrane</keyword>
<keyword evidence="1" id="KW-0472">Membrane</keyword>
<dbReference type="AlphaFoldDB" id="A0A0L6JST3"/>
<proteinExistence type="predicted"/>
<comment type="caution">
    <text evidence="2">The sequence shown here is derived from an EMBL/GenBank/DDBJ whole genome shotgun (WGS) entry which is preliminary data.</text>
</comment>
<organism evidence="2 3">
    <name type="scientific">Pseudobacteroides cellulosolvens ATCC 35603 = DSM 2933</name>
    <dbReference type="NCBI Taxonomy" id="398512"/>
    <lineage>
        <taxon>Bacteria</taxon>
        <taxon>Bacillati</taxon>
        <taxon>Bacillota</taxon>
        <taxon>Clostridia</taxon>
        <taxon>Eubacteriales</taxon>
        <taxon>Oscillospiraceae</taxon>
        <taxon>Pseudobacteroides</taxon>
    </lineage>
</organism>
<sequence length="140" mass="16264">MAKKRNIKIISYFLIFMFIVQICSFFASDIYWFSDGANNSKSQSIIADVVNAHILAVGRENRKSSVKISILKIQCLIQKLSCFNFLIQSLTYKVFLIDKRKEIACIMSNCFHSSKYKSFIAYDFVLFNIRKGKVFHVLNH</sequence>